<dbReference type="Gene3D" id="3.90.320.10">
    <property type="match status" value="1"/>
</dbReference>
<sequence>MNNVLDGLGLTAEQKDFRKRIIGGSDANILMSGNDDRILQLWKEKRGEAESESLDDVLQVQLGSWTEPFNRSWFSKMTKRAVTNVGDQMICLDYPFMGCTLDGLTDNKTVLWEAKHVSAFAKDEEVLEKYIPQLTHNMIVCGLGAATLSVIFGNHRYQAFDIMLDDDYAAELIEIERRFWDCVLNNIQPVIVAQKYTGPVDRKVDMIGNNEWASAVGDFLANQAAAKVFDESKANLKALVPVDAVEAFGHGITIKRSKTGSLTIKETK</sequence>
<dbReference type="InterPro" id="IPR019080">
    <property type="entry name" value="YqaJ_viral_recombinase"/>
</dbReference>
<feature type="domain" description="YqaJ viral recombinase" evidence="1">
    <location>
        <begin position="16"/>
        <end position="142"/>
    </location>
</feature>
<evidence type="ECO:0000313" key="2">
    <source>
        <dbReference type="EMBL" id="CAB5220029.1"/>
    </source>
</evidence>
<gene>
    <name evidence="2" type="ORF">UFOVP237_58</name>
</gene>
<dbReference type="InterPro" id="IPR011604">
    <property type="entry name" value="PDDEXK-like_dom_sf"/>
</dbReference>
<reference evidence="2" key="1">
    <citation type="submission" date="2020-05" db="EMBL/GenBank/DDBJ databases">
        <authorList>
            <person name="Chiriac C."/>
            <person name="Salcher M."/>
            <person name="Ghai R."/>
            <person name="Kavagutti S V."/>
        </authorList>
    </citation>
    <scope>NUCLEOTIDE SEQUENCE</scope>
</reference>
<proteinExistence type="predicted"/>
<accession>A0A6J7WPW0</accession>
<dbReference type="EMBL" id="LR798277">
    <property type="protein sequence ID" value="CAB5220029.1"/>
    <property type="molecule type" value="Genomic_DNA"/>
</dbReference>
<dbReference type="InterPro" id="IPR011335">
    <property type="entry name" value="Restrct_endonuc-II-like"/>
</dbReference>
<dbReference type="SUPFAM" id="SSF52980">
    <property type="entry name" value="Restriction endonuclease-like"/>
    <property type="match status" value="1"/>
</dbReference>
<name>A0A6J7WPW0_9CAUD</name>
<organism evidence="2">
    <name type="scientific">uncultured Caudovirales phage</name>
    <dbReference type="NCBI Taxonomy" id="2100421"/>
    <lineage>
        <taxon>Viruses</taxon>
        <taxon>Duplodnaviria</taxon>
        <taxon>Heunggongvirae</taxon>
        <taxon>Uroviricota</taxon>
        <taxon>Caudoviricetes</taxon>
        <taxon>Peduoviridae</taxon>
        <taxon>Maltschvirus</taxon>
        <taxon>Maltschvirus maltsch</taxon>
    </lineage>
</organism>
<protein>
    <submittedName>
        <fullName evidence="2">YqaJ viral recombinase</fullName>
    </submittedName>
</protein>
<dbReference type="Pfam" id="PF09588">
    <property type="entry name" value="YqaJ"/>
    <property type="match status" value="1"/>
</dbReference>
<evidence type="ECO:0000259" key="1">
    <source>
        <dbReference type="Pfam" id="PF09588"/>
    </source>
</evidence>